<dbReference type="GO" id="GO:0000166">
    <property type="term" value="F:nucleotide binding"/>
    <property type="evidence" value="ECO:0007669"/>
    <property type="project" value="InterPro"/>
</dbReference>
<evidence type="ECO:0000313" key="4">
    <source>
        <dbReference type="Proteomes" id="UP000030008"/>
    </source>
</evidence>
<dbReference type="Gene3D" id="3.40.50.720">
    <property type="entry name" value="NAD(P)-binding Rossmann-like Domain"/>
    <property type="match status" value="1"/>
</dbReference>
<feature type="domain" description="GFO/IDH/MocA-like oxidoreductase" evidence="2">
    <location>
        <begin position="159"/>
        <end position="251"/>
    </location>
</feature>
<evidence type="ECO:0000313" key="3">
    <source>
        <dbReference type="EMBL" id="KGJ52366.1"/>
    </source>
</evidence>
<name>A0A099I456_CLOIN</name>
<gene>
    <name evidence="3" type="ORF">CIAN88_15085</name>
</gene>
<organism evidence="3 4">
    <name type="scientific">Clostridium innocuum</name>
    <dbReference type="NCBI Taxonomy" id="1522"/>
    <lineage>
        <taxon>Bacteria</taxon>
        <taxon>Bacillati</taxon>
        <taxon>Bacillota</taxon>
        <taxon>Clostridia</taxon>
        <taxon>Eubacteriales</taxon>
        <taxon>Clostridiaceae</taxon>
        <taxon>Clostridium</taxon>
    </lineage>
</organism>
<dbReference type="InterPro" id="IPR036291">
    <property type="entry name" value="NAD(P)-bd_dom_sf"/>
</dbReference>
<reference evidence="3 4" key="1">
    <citation type="submission" date="2014-08" db="EMBL/GenBank/DDBJ databases">
        <title>Clostridium innocuum, an unnegligible vancomycin-resistant pathogen causing extra-intestinal infections.</title>
        <authorList>
            <person name="Feng Y."/>
            <person name="Chiu C.-H."/>
        </authorList>
    </citation>
    <scope>NUCLEOTIDE SEQUENCE [LARGE SCALE GENOMIC DNA]</scope>
    <source>
        <strain evidence="3 4">AN88</strain>
    </source>
</reference>
<dbReference type="InterPro" id="IPR055170">
    <property type="entry name" value="GFO_IDH_MocA-like_dom"/>
</dbReference>
<dbReference type="Proteomes" id="UP000030008">
    <property type="component" value="Unassembled WGS sequence"/>
</dbReference>
<dbReference type="RefSeq" id="WP_044906354.1">
    <property type="nucleotide sequence ID" value="NZ_JQIF01000069.1"/>
</dbReference>
<protein>
    <submittedName>
        <fullName evidence="3">Dehydrogenase</fullName>
    </submittedName>
</protein>
<evidence type="ECO:0000259" key="1">
    <source>
        <dbReference type="Pfam" id="PF01408"/>
    </source>
</evidence>
<dbReference type="Pfam" id="PF22725">
    <property type="entry name" value="GFO_IDH_MocA_C3"/>
    <property type="match status" value="1"/>
</dbReference>
<dbReference type="AlphaFoldDB" id="A0A099I456"/>
<comment type="caution">
    <text evidence="3">The sequence shown here is derived from an EMBL/GenBank/DDBJ whole genome shotgun (WGS) entry which is preliminary data.</text>
</comment>
<dbReference type="PANTHER" id="PTHR43377">
    <property type="entry name" value="BILIVERDIN REDUCTASE A"/>
    <property type="match status" value="1"/>
</dbReference>
<dbReference type="SUPFAM" id="SSF51735">
    <property type="entry name" value="NAD(P)-binding Rossmann-fold domains"/>
    <property type="match status" value="1"/>
</dbReference>
<proteinExistence type="predicted"/>
<dbReference type="PANTHER" id="PTHR43377:SF1">
    <property type="entry name" value="BILIVERDIN REDUCTASE A"/>
    <property type="match status" value="1"/>
</dbReference>
<dbReference type="SUPFAM" id="SSF55347">
    <property type="entry name" value="Glyceraldehyde-3-phosphate dehydrogenase-like, C-terminal domain"/>
    <property type="match status" value="1"/>
</dbReference>
<accession>A0A099I456</accession>
<feature type="domain" description="Gfo/Idh/MocA-like oxidoreductase N-terminal" evidence="1">
    <location>
        <begin position="4"/>
        <end position="123"/>
    </location>
</feature>
<dbReference type="EMBL" id="JQIF01000069">
    <property type="protein sequence ID" value="KGJ52366.1"/>
    <property type="molecule type" value="Genomic_DNA"/>
</dbReference>
<evidence type="ECO:0000259" key="2">
    <source>
        <dbReference type="Pfam" id="PF22725"/>
    </source>
</evidence>
<dbReference type="Pfam" id="PF01408">
    <property type="entry name" value="GFO_IDH_MocA"/>
    <property type="match status" value="1"/>
</dbReference>
<dbReference type="InterPro" id="IPR000683">
    <property type="entry name" value="Gfo/Idh/MocA-like_OxRdtase_N"/>
</dbReference>
<dbReference type="InterPro" id="IPR051450">
    <property type="entry name" value="Gfo/Idh/MocA_Oxidoreductases"/>
</dbReference>
<sequence length="336" mass="38286">MKKVNIGVVGAGIYGNYHIRTYSCDPHVETVVFCDLNEERRAATQNRYQIRGYADVKEMITAEKLDAISIATPDPYHYEPARAAMEAGIKYLMIEKPLATSVEECEELIAMAEKYGVQIAVDFHKRWDPAYNNMRDEILMDKENIIRGYMSLDDVIDVPMNWFTWTDQSSPSWFLGVHCYDLIRYVSGSEVECVYAVGNKQVLKKQGYQTYDSIQAILTMQDGSSWTVENSWILPNTYPKSNDGQLVIVTEHKYLKNESYRGVKTYTDKKASLPNYIFMKFDEHHASGFGLEPMQDFVSDIVNQRSFRTNAYDGLQATRIAAAVHASAESGNVIHL</sequence>
<dbReference type="Gene3D" id="3.30.360.10">
    <property type="entry name" value="Dihydrodipicolinate Reductase, domain 2"/>
    <property type="match status" value="1"/>
</dbReference>